<dbReference type="InterPro" id="IPR015422">
    <property type="entry name" value="PyrdxlP-dep_Trfase_small"/>
</dbReference>
<dbReference type="Gene3D" id="3.90.1150.10">
    <property type="entry name" value="Aspartate Aminotransferase, domain 1"/>
    <property type="match status" value="1"/>
</dbReference>
<dbReference type="OrthoDB" id="639767at2759"/>
<reference evidence="1 2" key="2">
    <citation type="submission" date="2018-11" db="EMBL/GenBank/DDBJ databases">
        <authorList>
            <consortium name="Pathogen Informatics"/>
        </authorList>
    </citation>
    <scope>NUCLEOTIDE SEQUENCE [LARGE SCALE GENOMIC DNA]</scope>
</reference>
<name>A0A0R3SYX1_HYMDI</name>
<organism evidence="3">
    <name type="scientific">Hymenolepis diminuta</name>
    <name type="common">Rat tapeworm</name>
    <dbReference type="NCBI Taxonomy" id="6216"/>
    <lineage>
        <taxon>Eukaryota</taxon>
        <taxon>Metazoa</taxon>
        <taxon>Spiralia</taxon>
        <taxon>Lophotrochozoa</taxon>
        <taxon>Platyhelminthes</taxon>
        <taxon>Cestoda</taxon>
        <taxon>Eucestoda</taxon>
        <taxon>Cyclophyllidea</taxon>
        <taxon>Hymenolepididae</taxon>
        <taxon>Hymenolepis</taxon>
    </lineage>
</organism>
<evidence type="ECO:0000313" key="1">
    <source>
        <dbReference type="EMBL" id="VDL64438.1"/>
    </source>
</evidence>
<dbReference type="EMBL" id="UYSG01012189">
    <property type="protein sequence ID" value="VDL64438.1"/>
    <property type="molecule type" value="Genomic_DNA"/>
</dbReference>
<protein>
    <submittedName>
        <fullName evidence="3">Aminotran_5 domain-containing protein</fullName>
    </submittedName>
</protein>
<proteinExistence type="predicted"/>
<gene>
    <name evidence="1" type="ORF">HDID_LOCUS10964</name>
</gene>
<dbReference type="SUPFAM" id="SSF53383">
    <property type="entry name" value="PLP-dependent transferases"/>
    <property type="match status" value="1"/>
</dbReference>
<sequence>MAKYLESLIKSDTRFDIIGENNNELTKKLYEEIENDGRIHVVTASVRTPKGEEIFFIRIAMVNIFTDEEICDYAFKVIVEVTNKLSVNQ</sequence>
<evidence type="ECO:0000313" key="2">
    <source>
        <dbReference type="Proteomes" id="UP000274504"/>
    </source>
</evidence>
<evidence type="ECO:0000313" key="3">
    <source>
        <dbReference type="WBParaSite" id="HDID_0001096701-mRNA-1"/>
    </source>
</evidence>
<dbReference type="AlphaFoldDB" id="A0A0R3SYX1"/>
<dbReference type="STRING" id="6216.A0A0R3SYX1"/>
<dbReference type="WBParaSite" id="HDID_0001096701-mRNA-1">
    <property type="protein sequence ID" value="HDID_0001096701-mRNA-1"/>
    <property type="gene ID" value="HDID_0001096701"/>
</dbReference>
<dbReference type="Proteomes" id="UP000274504">
    <property type="component" value="Unassembled WGS sequence"/>
</dbReference>
<accession>A0A0R3SYX1</accession>
<dbReference type="InterPro" id="IPR015424">
    <property type="entry name" value="PyrdxlP-dep_Trfase"/>
</dbReference>
<reference evidence="3" key="1">
    <citation type="submission" date="2017-02" db="UniProtKB">
        <authorList>
            <consortium name="WormBaseParasite"/>
        </authorList>
    </citation>
    <scope>IDENTIFICATION</scope>
</reference>